<comment type="caution">
    <text evidence="3">The sequence shown here is derived from an EMBL/GenBank/DDBJ whole genome shotgun (WGS) entry which is preliminary data.</text>
</comment>
<proteinExistence type="predicted"/>
<dbReference type="GO" id="GO:0016829">
    <property type="term" value="F:lyase activity"/>
    <property type="evidence" value="ECO:0007669"/>
    <property type="project" value="UniProtKB-KW"/>
</dbReference>
<dbReference type="Gene3D" id="3.40.50.1820">
    <property type="entry name" value="alpha/beta hydrolase"/>
    <property type="match status" value="1"/>
</dbReference>
<evidence type="ECO:0000259" key="2">
    <source>
        <dbReference type="Pfam" id="PF00561"/>
    </source>
</evidence>
<evidence type="ECO:0000256" key="1">
    <source>
        <dbReference type="ARBA" id="ARBA00023239"/>
    </source>
</evidence>
<sequence>MTCDEPVQCEDDIVRFCEETGLPVALDETIDKIHGNIPDSLARFTHPGVVALVIKPSVVGGFENAALISLWAQAKGKLAVVSAAFESSISLSSYVQFACYLEMRSKQIPPTFDKKLERSVAHGLGTYKWLKEDVVFDPLVICRQPHNGYLGASIDDADNILRNFQINRSVTSENFVEGYVYIYEVTVELQNFCWLIKVQETGDSRDNNVLLFLHGFLGSSEDWIPIMKGLSRSAKCVSVDLPGHGKSKIHSRDGVKAAEDVSLSIEVVAAVLSQLINKIAPGKVTLVGYSMGARIALYMALRFSGKINGAIVISGSPGLEDVKARKTRAAIDDSRARSLLSFGLRAFVNTWYHGDMWQSFRKHPNFKKIVTGRLQHDDVHGLAKALSDLSIGKQPTQTDFTEVRKEPHLVDLVSAAMHNYTHHIPFISRMLFLMENFIILRQVVSHIAITNLSCCTHLLETTAPEEQRTLDDVYYDHCHRKFAELTQSSLSMGLLGAYPRSTDGSGTRNPRPCRCPAPHWGKILSLLGMGRDSIPEWGRGWGRNGDRAKFYPISVPAYPLEENFSSPSVLRYSN</sequence>
<dbReference type="EMBL" id="JAKOGI010000182">
    <property type="protein sequence ID" value="KAJ8440928.1"/>
    <property type="molecule type" value="Genomic_DNA"/>
</dbReference>
<dbReference type="Pfam" id="PF00561">
    <property type="entry name" value="Abhydrolase_1"/>
    <property type="match status" value="1"/>
</dbReference>
<accession>A0A9Q1KDN8</accession>
<keyword evidence="4" id="KW-1185">Reference proteome</keyword>
<dbReference type="SUPFAM" id="SSF51604">
    <property type="entry name" value="Enolase C-terminal domain-like"/>
    <property type="match status" value="1"/>
</dbReference>
<organism evidence="3 4">
    <name type="scientific">Carnegiea gigantea</name>
    <dbReference type="NCBI Taxonomy" id="171969"/>
    <lineage>
        <taxon>Eukaryota</taxon>
        <taxon>Viridiplantae</taxon>
        <taxon>Streptophyta</taxon>
        <taxon>Embryophyta</taxon>
        <taxon>Tracheophyta</taxon>
        <taxon>Spermatophyta</taxon>
        <taxon>Magnoliopsida</taxon>
        <taxon>eudicotyledons</taxon>
        <taxon>Gunneridae</taxon>
        <taxon>Pentapetalae</taxon>
        <taxon>Caryophyllales</taxon>
        <taxon>Cactineae</taxon>
        <taxon>Cactaceae</taxon>
        <taxon>Cactoideae</taxon>
        <taxon>Echinocereeae</taxon>
        <taxon>Carnegiea</taxon>
    </lineage>
</organism>
<name>A0A9Q1KDN8_9CARY</name>
<dbReference type="PANTHER" id="PTHR42916">
    <property type="entry name" value="2-SUCCINYL-5-ENOLPYRUVYL-6-HYDROXY-3-CYCLOHEXENE-1-CARBOXYLATE SYNTHASE"/>
    <property type="match status" value="1"/>
</dbReference>
<dbReference type="InterPro" id="IPR000073">
    <property type="entry name" value="AB_hydrolase_1"/>
</dbReference>
<evidence type="ECO:0000313" key="3">
    <source>
        <dbReference type="EMBL" id="KAJ8440928.1"/>
    </source>
</evidence>
<dbReference type="PANTHER" id="PTHR42916:SF1">
    <property type="entry name" value="PROTEIN PHYLLO, CHLOROPLASTIC"/>
    <property type="match status" value="1"/>
</dbReference>
<feature type="domain" description="AB hydrolase-1" evidence="2">
    <location>
        <begin position="208"/>
        <end position="321"/>
    </location>
</feature>
<dbReference type="Gene3D" id="3.20.20.120">
    <property type="entry name" value="Enolase-like C-terminal domain"/>
    <property type="match status" value="1"/>
</dbReference>
<dbReference type="InterPro" id="IPR029058">
    <property type="entry name" value="AB_hydrolase_fold"/>
</dbReference>
<evidence type="ECO:0000313" key="4">
    <source>
        <dbReference type="Proteomes" id="UP001153076"/>
    </source>
</evidence>
<dbReference type="AlphaFoldDB" id="A0A9Q1KDN8"/>
<protein>
    <recommendedName>
        <fullName evidence="2">AB hydrolase-1 domain-containing protein</fullName>
    </recommendedName>
</protein>
<dbReference type="InterPro" id="IPR036849">
    <property type="entry name" value="Enolase-like_C_sf"/>
</dbReference>
<reference evidence="3" key="1">
    <citation type="submission" date="2022-04" db="EMBL/GenBank/DDBJ databases">
        <title>Carnegiea gigantea Genome sequencing and assembly v2.</title>
        <authorList>
            <person name="Copetti D."/>
            <person name="Sanderson M.J."/>
            <person name="Burquez A."/>
            <person name="Wojciechowski M.F."/>
        </authorList>
    </citation>
    <scope>NUCLEOTIDE SEQUENCE</scope>
    <source>
        <strain evidence="3">SGP5-SGP5p</strain>
        <tissue evidence="3">Aerial part</tissue>
    </source>
</reference>
<dbReference type="Proteomes" id="UP001153076">
    <property type="component" value="Unassembled WGS sequence"/>
</dbReference>
<dbReference type="OrthoDB" id="8119704at2759"/>
<keyword evidence="1" id="KW-0456">Lyase</keyword>
<gene>
    <name evidence="3" type="ORF">Cgig2_022784</name>
</gene>
<dbReference type="SUPFAM" id="SSF53474">
    <property type="entry name" value="alpha/beta-Hydrolases"/>
    <property type="match status" value="1"/>
</dbReference>